<gene>
    <name evidence="6" type="ORF">ACFFHF_06645</name>
</gene>
<dbReference type="Gene3D" id="3.40.190.290">
    <property type="match status" value="1"/>
</dbReference>
<dbReference type="InterPro" id="IPR036388">
    <property type="entry name" value="WH-like_DNA-bd_sf"/>
</dbReference>
<comment type="similarity">
    <text evidence="1">Belongs to the LysR transcriptional regulatory family.</text>
</comment>
<dbReference type="CDD" id="cd05466">
    <property type="entry name" value="PBP2_LTTR_substrate"/>
    <property type="match status" value="1"/>
</dbReference>
<feature type="domain" description="HTH lysR-type" evidence="5">
    <location>
        <begin position="1"/>
        <end position="58"/>
    </location>
</feature>
<reference evidence="6 7" key="1">
    <citation type="submission" date="2024-09" db="EMBL/GenBank/DDBJ databases">
        <authorList>
            <person name="Sun Q."/>
            <person name="Mori K."/>
        </authorList>
    </citation>
    <scope>NUCLEOTIDE SEQUENCE [LARGE SCALE GENOMIC DNA]</scope>
    <source>
        <strain evidence="6 7">CGMCC 1.9126</strain>
    </source>
</reference>
<keyword evidence="2" id="KW-0805">Transcription regulation</keyword>
<sequence>MDIRILKYFLAVAQEESITRAAEVLNTSQPNLSRQLTELEQEVGKKLFERGSRKINLTEEGMFLRKRAKEIIELVERTETELSSFDEVISGVVHIGAAETHAMRLMADAMLSLRETHPQIQYDIFSGSTIEVTDQLNKGLLDFGVLVEPVDLQKYDYLRLPVNDIFGVLMRKDSPLAKLNSISPEDIKNQPVLVAHQQQGGNVLSGWLGDDSQNLNIVSTFNLITTPAMMVEAGLGHAFTFDKLVNTEGDRNLCFRPLEPKLETGLYLVWKKYQMFTKAAKVFLEQIQRSMF</sequence>
<evidence type="ECO:0000256" key="2">
    <source>
        <dbReference type="ARBA" id="ARBA00023015"/>
    </source>
</evidence>
<evidence type="ECO:0000256" key="1">
    <source>
        <dbReference type="ARBA" id="ARBA00009437"/>
    </source>
</evidence>
<evidence type="ECO:0000313" key="6">
    <source>
        <dbReference type="EMBL" id="MFC0474952.1"/>
    </source>
</evidence>
<evidence type="ECO:0000256" key="4">
    <source>
        <dbReference type="ARBA" id="ARBA00023163"/>
    </source>
</evidence>
<dbReference type="PROSITE" id="PS50931">
    <property type="entry name" value="HTH_LYSR"/>
    <property type="match status" value="1"/>
</dbReference>
<dbReference type="InterPro" id="IPR000847">
    <property type="entry name" value="LysR_HTH_N"/>
</dbReference>
<name>A0ABV6KNQ6_9BACI</name>
<keyword evidence="3" id="KW-0238">DNA-binding</keyword>
<dbReference type="SUPFAM" id="SSF53850">
    <property type="entry name" value="Periplasmic binding protein-like II"/>
    <property type="match status" value="1"/>
</dbReference>
<evidence type="ECO:0000259" key="5">
    <source>
        <dbReference type="PROSITE" id="PS50931"/>
    </source>
</evidence>
<dbReference type="PANTHER" id="PTHR30419">
    <property type="entry name" value="HTH-TYPE TRANSCRIPTIONAL REGULATOR YBHD"/>
    <property type="match status" value="1"/>
</dbReference>
<proteinExistence type="inferred from homology"/>
<dbReference type="InterPro" id="IPR050950">
    <property type="entry name" value="HTH-type_LysR_regulators"/>
</dbReference>
<dbReference type="InterPro" id="IPR005119">
    <property type="entry name" value="LysR_subst-bd"/>
</dbReference>
<dbReference type="EMBL" id="JBHLUU010000021">
    <property type="protein sequence ID" value="MFC0474952.1"/>
    <property type="molecule type" value="Genomic_DNA"/>
</dbReference>
<dbReference type="RefSeq" id="WP_340902178.1">
    <property type="nucleotide sequence ID" value="NZ_JBHLUU010000021.1"/>
</dbReference>
<accession>A0ABV6KNQ6</accession>
<keyword evidence="4" id="KW-0804">Transcription</keyword>
<dbReference type="Pfam" id="PF00126">
    <property type="entry name" value="HTH_1"/>
    <property type="match status" value="1"/>
</dbReference>
<evidence type="ECO:0000256" key="3">
    <source>
        <dbReference type="ARBA" id="ARBA00023125"/>
    </source>
</evidence>
<dbReference type="InterPro" id="IPR036390">
    <property type="entry name" value="WH_DNA-bd_sf"/>
</dbReference>
<dbReference type="PANTHER" id="PTHR30419:SF8">
    <property type="entry name" value="NITROGEN ASSIMILATION TRANSCRIPTIONAL ACTIVATOR-RELATED"/>
    <property type="match status" value="1"/>
</dbReference>
<dbReference type="SUPFAM" id="SSF46785">
    <property type="entry name" value="Winged helix' DNA-binding domain"/>
    <property type="match status" value="1"/>
</dbReference>
<dbReference type="Proteomes" id="UP001589738">
    <property type="component" value="Unassembled WGS sequence"/>
</dbReference>
<dbReference type="Pfam" id="PF03466">
    <property type="entry name" value="LysR_substrate"/>
    <property type="match status" value="1"/>
</dbReference>
<evidence type="ECO:0000313" key="7">
    <source>
        <dbReference type="Proteomes" id="UP001589738"/>
    </source>
</evidence>
<comment type="caution">
    <text evidence="6">The sequence shown here is derived from an EMBL/GenBank/DDBJ whole genome shotgun (WGS) entry which is preliminary data.</text>
</comment>
<protein>
    <submittedName>
        <fullName evidence="6">LysR family transcriptional regulator</fullName>
    </submittedName>
</protein>
<dbReference type="PRINTS" id="PR00039">
    <property type="entry name" value="HTHLYSR"/>
</dbReference>
<dbReference type="Gene3D" id="1.10.10.10">
    <property type="entry name" value="Winged helix-like DNA-binding domain superfamily/Winged helix DNA-binding domain"/>
    <property type="match status" value="1"/>
</dbReference>
<organism evidence="6 7">
    <name type="scientific">Robertmurraya beringensis</name>
    <dbReference type="NCBI Taxonomy" id="641660"/>
    <lineage>
        <taxon>Bacteria</taxon>
        <taxon>Bacillati</taxon>
        <taxon>Bacillota</taxon>
        <taxon>Bacilli</taxon>
        <taxon>Bacillales</taxon>
        <taxon>Bacillaceae</taxon>
        <taxon>Robertmurraya</taxon>
    </lineage>
</organism>
<keyword evidence="7" id="KW-1185">Reference proteome</keyword>